<evidence type="ECO:0000256" key="1">
    <source>
        <dbReference type="ARBA" id="ARBA00001966"/>
    </source>
</evidence>
<dbReference type="EMBL" id="CP002159">
    <property type="protein sequence ID" value="ADL55125.1"/>
    <property type="molecule type" value="Genomic_DNA"/>
</dbReference>
<feature type="domain" description="B12-binding" evidence="6">
    <location>
        <begin position="4"/>
        <end position="141"/>
    </location>
</feature>
<dbReference type="CDD" id="cd01335">
    <property type="entry name" value="Radical_SAM"/>
    <property type="match status" value="1"/>
</dbReference>
<dbReference type="Gene3D" id="3.80.30.20">
    <property type="entry name" value="tm_1862 like domain"/>
    <property type="match status" value="1"/>
</dbReference>
<evidence type="ECO:0000259" key="6">
    <source>
        <dbReference type="PROSITE" id="PS51332"/>
    </source>
</evidence>
<evidence type="ECO:0000256" key="5">
    <source>
        <dbReference type="ARBA" id="ARBA00023014"/>
    </source>
</evidence>
<evidence type="ECO:0000313" key="9">
    <source>
        <dbReference type="Proteomes" id="UP000001235"/>
    </source>
</evidence>
<proteinExistence type="predicted"/>
<keyword evidence="2" id="KW-0949">S-adenosyl-L-methionine</keyword>
<organism evidence="8 9">
    <name type="scientific">Gallionella capsiferriformans (strain ES-2)</name>
    <name type="common">Gallionella ferruginea capsiferriformans (strain ES-2)</name>
    <dbReference type="NCBI Taxonomy" id="395494"/>
    <lineage>
        <taxon>Bacteria</taxon>
        <taxon>Pseudomonadati</taxon>
        <taxon>Pseudomonadota</taxon>
        <taxon>Betaproteobacteria</taxon>
        <taxon>Nitrosomonadales</taxon>
        <taxon>Gallionellaceae</taxon>
        <taxon>Gallionella</taxon>
    </lineage>
</organism>
<sequence length="684" mass="77841">MKTTYFADLTHTAQGIHAKCMPLGAALVASYIKREFPDSIDVSLYKLPEDLEAAVIKQCPDILCLSNYAWNLRLTVAFARLVKKINPQLIVIFGGPNFPLKEDERQAFLTENDCIDFYVFGEGETALANLFREIIGHNFEVAAIKAARLPLINCSYLSAEGVISGEWTRTVELDQFPCPYTDGLMDKFFELPLIPLYETTRGCPFSCTFCTDGISEKSKIFRKSHENIEESIAYIAQKVQHSDTLILADLNFGMYNEDIETAEIIARQKIATGYPLSVGTALGKSRPENIMEAVKILDGSLHIGLSLQSTDVEVLKNIKRKNIQTPKLILAAEEVGLREAVDFTELILALPGDSMAKHYQSLREGVALGMTNIRMYQLMLLTGSTMNSQASREIYQMQTRWRVMPNCAGVYRFFGTELRVAEIEEIVVANSTLSFADYVECRVMDFIIELFVNNDWYVELFELIKIYGFELFDFLLFIKEKRSGFPDRMAKIFDSFVHDTCKDLFVEKQAIEAYIAGAGVLEKHVTGELGNNEILDHKALCYLNFRQTTQFIFEMATIFLSSVKREDDTLSLYLADLQKFILCRKDNVIDVGQTLREPFNFDFRQIAQAHFRIDPQQLERSPTSLMFFHDEKQSVAIKKASRIYGTSVSGLGRFIQNNKMNRMFRQFQSCEHNAAIEQKKEVVS</sequence>
<dbReference type="PANTHER" id="PTHR43409">
    <property type="entry name" value="ANAEROBIC MAGNESIUM-PROTOPORPHYRIN IX MONOMETHYL ESTER CYCLASE-RELATED"/>
    <property type="match status" value="1"/>
</dbReference>
<dbReference type="PROSITE" id="PS51918">
    <property type="entry name" value="RADICAL_SAM"/>
    <property type="match status" value="1"/>
</dbReference>
<dbReference type="InterPro" id="IPR051198">
    <property type="entry name" value="BchE-like"/>
</dbReference>
<dbReference type="SMART" id="SM00729">
    <property type="entry name" value="Elp3"/>
    <property type="match status" value="1"/>
</dbReference>
<dbReference type="GO" id="GO:0046872">
    <property type="term" value="F:metal ion binding"/>
    <property type="evidence" value="ECO:0007669"/>
    <property type="project" value="UniProtKB-KW"/>
</dbReference>
<dbReference type="KEGG" id="gca:Galf_1097"/>
<dbReference type="OrthoDB" id="9801424at2"/>
<accession>D9SF28</accession>
<gene>
    <name evidence="8" type="ordered locus">Galf_1097</name>
</gene>
<dbReference type="Pfam" id="PF04055">
    <property type="entry name" value="Radical_SAM"/>
    <property type="match status" value="1"/>
</dbReference>
<dbReference type="GO" id="GO:0005829">
    <property type="term" value="C:cytosol"/>
    <property type="evidence" value="ECO:0007669"/>
    <property type="project" value="TreeGrafter"/>
</dbReference>
<dbReference type="GO" id="GO:0003824">
    <property type="term" value="F:catalytic activity"/>
    <property type="evidence" value="ECO:0007669"/>
    <property type="project" value="InterPro"/>
</dbReference>
<dbReference type="InterPro" id="IPR023404">
    <property type="entry name" value="rSAM_horseshoe"/>
</dbReference>
<dbReference type="eggNOG" id="COG1032">
    <property type="taxonomic scope" value="Bacteria"/>
</dbReference>
<comment type="cofactor">
    <cofactor evidence="1">
        <name>[4Fe-4S] cluster</name>
        <dbReference type="ChEBI" id="CHEBI:49883"/>
    </cofactor>
</comment>
<dbReference type="PROSITE" id="PS51332">
    <property type="entry name" value="B12_BINDING"/>
    <property type="match status" value="1"/>
</dbReference>
<dbReference type="SFLD" id="SFLDS00029">
    <property type="entry name" value="Radical_SAM"/>
    <property type="match status" value="1"/>
</dbReference>
<dbReference type="SFLD" id="SFLDG01082">
    <property type="entry name" value="B12-binding_domain_containing"/>
    <property type="match status" value="1"/>
</dbReference>
<dbReference type="InterPro" id="IPR006158">
    <property type="entry name" value="Cobalamin-bd"/>
</dbReference>
<dbReference type="GO" id="GO:0051536">
    <property type="term" value="F:iron-sulfur cluster binding"/>
    <property type="evidence" value="ECO:0007669"/>
    <property type="project" value="UniProtKB-KW"/>
</dbReference>
<dbReference type="HOGENOM" id="CLU_404728_0_0_4"/>
<evidence type="ECO:0000256" key="3">
    <source>
        <dbReference type="ARBA" id="ARBA00022723"/>
    </source>
</evidence>
<dbReference type="AlphaFoldDB" id="D9SF28"/>
<dbReference type="PANTHER" id="PTHR43409:SF16">
    <property type="entry name" value="SLR0320 PROTEIN"/>
    <property type="match status" value="1"/>
</dbReference>
<evidence type="ECO:0000256" key="4">
    <source>
        <dbReference type="ARBA" id="ARBA00023004"/>
    </source>
</evidence>
<evidence type="ECO:0000313" key="8">
    <source>
        <dbReference type="EMBL" id="ADL55125.1"/>
    </source>
</evidence>
<evidence type="ECO:0000259" key="7">
    <source>
        <dbReference type="PROSITE" id="PS51918"/>
    </source>
</evidence>
<dbReference type="STRING" id="395494.Galf_1097"/>
<name>D9SF28_GALCS</name>
<dbReference type="InterPro" id="IPR007197">
    <property type="entry name" value="rSAM"/>
</dbReference>
<keyword evidence="3" id="KW-0479">Metal-binding</keyword>
<dbReference type="Proteomes" id="UP000001235">
    <property type="component" value="Chromosome"/>
</dbReference>
<dbReference type="InterPro" id="IPR006638">
    <property type="entry name" value="Elp3/MiaA/NifB-like_rSAM"/>
</dbReference>
<keyword evidence="5" id="KW-0411">Iron-sulfur</keyword>
<reference evidence="8 9" key="1">
    <citation type="submission" date="2010-08" db="EMBL/GenBank/DDBJ databases">
        <title>Complete sequence of Gallionella capsiferriformans ES-2.</title>
        <authorList>
            <consortium name="US DOE Joint Genome Institute"/>
            <person name="Lucas S."/>
            <person name="Copeland A."/>
            <person name="Lapidus A."/>
            <person name="Cheng J.-F."/>
            <person name="Bruce D."/>
            <person name="Goodwin L."/>
            <person name="Pitluck S."/>
            <person name="Chertkov O."/>
            <person name="Davenport K.W."/>
            <person name="Detter J.C."/>
            <person name="Han C."/>
            <person name="Tapia R."/>
            <person name="Land M."/>
            <person name="Hauser L."/>
            <person name="Chang Y.-J."/>
            <person name="Jeffries C."/>
            <person name="Kyrpides N."/>
            <person name="Ivanova N."/>
            <person name="Mikhailova N."/>
            <person name="Shelobolina E.S."/>
            <person name="Picardal F."/>
            <person name="Roden E."/>
            <person name="Emerson D."/>
            <person name="Woyke T."/>
        </authorList>
    </citation>
    <scope>NUCLEOTIDE SEQUENCE [LARGE SCALE GENOMIC DNA]</scope>
    <source>
        <strain evidence="8 9">ES-2</strain>
    </source>
</reference>
<keyword evidence="4" id="KW-0408">Iron</keyword>
<dbReference type="InterPro" id="IPR058240">
    <property type="entry name" value="rSAM_sf"/>
</dbReference>
<dbReference type="RefSeq" id="WP_013293065.1">
    <property type="nucleotide sequence ID" value="NC_014394.1"/>
</dbReference>
<feature type="domain" description="Radical SAM core" evidence="7">
    <location>
        <begin position="189"/>
        <end position="417"/>
    </location>
</feature>
<dbReference type="SUPFAM" id="SSF102114">
    <property type="entry name" value="Radical SAM enzymes"/>
    <property type="match status" value="1"/>
</dbReference>
<evidence type="ECO:0000256" key="2">
    <source>
        <dbReference type="ARBA" id="ARBA00022691"/>
    </source>
</evidence>
<dbReference type="Pfam" id="PF02310">
    <property type="entry name" value="B12-binding"/>
    <property type="match status" value="1"/>
</dbReference>
<dbReference type="Gene3D" id="3.40.50.280">
    <property type="entry name" value="Cobalamin-binding domain"/>
    <property type="match status" value="1"/>
</dbReference>
<keyword evidence="9" id="KW-1185">Reference proteome</keyword>
<protein>
    <submittedName>
        <fullName evidence="8">Cobalamin B12-binding domain protein</fullName>
    </submittedName>
</protein>
<dbReference type="GO" id="GO:0031419">
    <property type="term" value="F:cobalamin binding"/>
    <property type="evidence" value="ECO:0007669"/>
    <property type="project" value="InterPro"/>
</dbReference>